<dbReference type="PANTHER" id="PTHR32494:SF5">
    <property type="entry name" value="ALLANTOATE AMIDOHYDROLASE"/>
    <property type="match status" value="1"/>
</dbReference>
<organism evidence="3">
    <name type="scientific">marine metagenome</name>
    <dbReference type="NCBI Taxonomy" id="408172"/>
    <lineage>
        <taxon>unclassified sequences</taxon>
        <taxon>metagenomes</taxon>
        <taxon>ecological metagenomes</taxon>
    </lineage>
</organism>
<name>A0A382T085_9ZZZZ</name>
<feature type="domain" description="Peptidase M28" evidence="2">
    <location>
        <begin position="88"/>
        <end position="165"/>
    </location>
</feature>
<proteinExistence type="predicted"/>
<dbReference type="InterPro" id="IPR010158">
    <property type="entry name" value="Amidase_Cbmase"/>
</dbReference>
<keyword evidence="1" id="KW-0378">Hydrolase</keyword>
<gene>
    <name evidence="3" type="ORF">METZ01_LOCUS368237</name>
</gene>
<accession>A0A382T085</accession>
<feature type="non-terminal residue" evidence="3">
    <location>
        <position position="214"/>
    </location>
</feature>
<dbReference type="Gene3D" id="3.40.630.10">
    <property type="entry name" value="Zn peptidases"/>
    <property type="match status" value="1"/>
</dbReference>
<evidence type="ECO:0000259" key="2">
    <source>
        <dbReference type="Pfam" id="PF04389"/>
    </source>
</evidence>
<sequence length="214" mass="22897">MGGILIQQRKIVTIWFLSLFSILIAQNPIRVNGERLNAHMDELSIYGKNDFGGISRVAYSLADLSGRKYVIQLMKKAGLEVNIDPGGNIIATLKGENNSLSPIAIGSHIDSVPEGGNYDGNVGSLSAIEVAQTILEKGVSLNRSLIIIIFQNEEGGLFGSKVMTTGLTSKDLELISSSGLSIRDGINKIGGNVDNIQSAKLSKGDWAAYVELHI</sequence>
<dbReference type="SUPFAM" id="SSF53187">
    <property type="entry name" value="Zn-dependent exopeptidases"/>
    <property type="match status" value="1"/>
</dbReference>
<dbReference type="InterPro" id="IPR007484">
    <property type="entry name" value="Peptidase_M28"/>
</dbReference>
<reference evidence="3" key="1">
    <citation type="submission" date="2018-05" db="EMBL/GenBank/DDBJ databases">
        <authorList>
            <person name="Lanie J.A."/>
            <person name="Ng W.-L."/>
            <person name="Kazmierczak K.M."/>
            <person name="Andrzejewski T.M."/>
            <person name="Davidsen T.M."/>
            <person name="Wayne K.J."/>
            <person name="Tettelin H."/>
            <person name="Glass J.I."/>
            <person name="Rusch D."/>
            <person name="Podicherti R."/>
            <person name="Tsui H.-C.T."/>
            <person name="Winkler M.E."/>
        </authorList>
    </citation>
    <scope>NUCLEOTIDE SEQUENCE</scope>
</reference>
<dbReference type="EMBL" id="UINC01132830">
    <property type="protein sequence ID" value="SVD15383.1"/>
    <property type="molecule type" value="Genomic_DNA"/>
</dbReference>
<dbReference type="Pfam" id="PF04389">
    <property type="entry name" value="Peptidase_M28"/>
    <property type="match status" value="1"/>
</dbReference>
<evidence type="ECO:0000313" key="3">
    <source>
        <dbReference type="EMBL" id="SVD15383.1"/>
    </source>
</evidence>
<dbReference type="AlphaFoldDB" id="A0A382T085"/>
<protein>
    <recommendedName>
        <fullName evidence="2">Peptidase M28 domain-containing protein</fullName>
    </recommendedName>
</protein>
<dbReference type="PANTHER" id="PTHR32494">
    <property type="entry name" value="ALLANTOATE DEIMINASE-RELATED"/>
    <property type="match status" value="1"/>
</dbReference>
<evidence type="ECO:0000256" key="1">
    <source>
        <dbReference type="ARBA" id="ARBA00022801"/>
    </source>
</evidence>
<dbReference type="GO" id="GO:0016813">
    <property type="term" value="F:hydrolase activity, acting on carbon-nitrogen (but not peptide) bonds, in linear amidines"/>
    <property type="evidence" value="ECO:0007669"/>
    <property type="project" value="InterPro"/>
</dbReference>